<dbReference type="InterPro" id="IPR025584">
    <property type="entry name" value="Cthe_2159"/>
</dbReference>
<organism evidence="1 2">
    <name type="scientific">Treponema rectale</name>
    <dbReference type="NCBI Taxonomy" id="744512"/>
    <lineage>
        <taxon>Bacteria</taxon>
        <taxon>Pseudomonadati</taxon>
        <taxon>Spirochaetota</taxon>
        <taxon>Spirochaetia</taxon>
        <taxon>Spirochaetales</taxon>
        <taxon>Treponemataceae</taxon>
        <taxon>Treponema</taxon>
    </lineage>
</organism>
<name>A0A840SAH6_9SPIR</name>
<evidence type="ECO:0000313" key="1">
    <source>
        <dbReference type="EMBL" id="MBB5218717.1"/>
    </source>
</evidence>
<dbReference type="Pfam" id="PF14262">
    <property type="entry name" value="Cthe_2159"/>
    <property type="match status" value="1"/>
</dbReference>
<accession>A0A840SAH6</accession>
<dbReference type="EMBL" id="JACHFR010000002">
    <property type="protein sequence ID" value="MBB5218717.1"/>
    <property type="molecule type" value="Genomic_DNA"/>
</dbReference>
<keyword evidence="2" id="KW-1185">Reference proteome</keyword>
<reference evidence="1 2" key="1">
    <citation type="submission" date="2020-08" db="EMBL/GenBank/DDBJ databases">
        <title>Genomic Encyclopedia of Type Strains, Phase IV (KMG-IV): sequencing the most valuable type-strain genomes for metagenomic binning, comparative biology and taxonomic classification.</title>
        <authorList>
            <person name="Goeker M."/>
        </authorList>
    </citation>
    <scope>NUCLEOTIDE SEQUENCE [LARGE SCALE GENOMIC DNA]</scope>
    <source>
        <strain evidence="1 2">DSM 103679</strain>
    </source>
</reference>
<comment type="caution">
    <text evidence="1">The sequence shown here is derived from an EMBL/GenBank/DDBJ whole genome shotgun (WGS) entry which is preliminary data.</text>
</comment>
<proteinExistence type="predicted"/>
<gene>
    <name evidence="1" type="ORF">HNP77_001086</name>
</gene>
<evidence type="ECO:0000313" key="2">
    <source>
        <dbReference type="Proteomes" id="UP000578697"/>
    </source>
</evidence>
<sequence length="263" mass="28652">MKKLFSAAIIFILGTFCFSQDKKNYGEFKIIPSDSSVKIEKNTVTLCPKKEGAEYIISGYFNGQIINKTKNTVLKLNNAFIENTNGQPAVYGEAKTEISSVEKSVNYIIASGSSGSKTAAVQCKKNLEIGGKGTIYISGKTYHGVKADDVKLKGSGTYHFEGTKDGSAINCKTFTVEKGKTFSAYLSNSKNGIKADKTIFIDSGNFFISNNETAFKTDTKKDDASSVHEIKITGGIFKLQENNTLFSTEKNGYKKTGGKFLDE</sequence>
<dbReference type="Proteomes" id="UP000578697">
    <property type="component" value="Unassembled WGS sequence"/>
</dbReference>
<dbReference type="RefSeq" id="WP_184652162.1">
    <property type="nucleotide sequence ID" value="NZ_JACHFR010000002.1"/>
</dbReference>
<dbReference type="AlphaFoldDB" id="A0A840SAH6"/>
<protein>
    <submittedName>
        <fullName evidence="1">Uncharacterized protein</fullName>
    </submittedName>
</protein>